<dbReference type="Proteomes" id="UP000199569">
    <property type="component" value="Unassembled WGS sequence"/>
</dbReference>
<sequence length="176" mass="18728">MQAAGSGEAEARDLTDDCSQALFPKAFLDDSEDIALAEGLSVNDTVRVKASRSEARCEQVAPVKTPQDRTFETCGDAGGKEGGASGELRRSTIVDELVKRTALQAAVRQVTVEAWHAERQDPSVTAAAFEASDPSPQIGKPVLLPGLHGPVPVQVRVDDVPIMFSFSGESIDHTRL</sequence>
<dbReference type="AlphaFoldDB" id="A0A1G5LHE7"/>
<dbReference type="EMBL" id="FMVJ01000018">
    <property type="protein sequence ID" value="SCZ12333.1"/>
    <property type="molecule type" value="Genomic_DNA"/>
</dbReference>
<protein>
    <submittedName>
        <fullName evidence="1">Uncharacterized protein</fullName>
    </submittedName>
</protein>
<gene>
    <name evidence="1" type="ORF">SAMN02927923_04329</name>
</gene>
<dbReference type="STRING" id="549386.SAMN02927923_04329"/>
<reference evidence="1 2" key="1">
    <citation type="submission" date="2016-10" db="EMBL/GenBank/DDBJ databases">
        <authorList>
            <person name="de Groot N.N."/>
        </authorList>
    </citation>
    <scope>NUCLEOTIDE SEQUENCE [LARGE SCALE GENOMIC DNA]</scope>
    <source>
        <strain evidence="1 2">CGMCC 1.7666</strain>
    </source>
</reference>
<evidence type="ECO:0000313" key="1">
    <source>
        <dbReference type="EMBL" id="SCZ12333.1"/>
    </source>
</evidence>
<accession>A0A1G5LHE7</accession>
<name>A0A1G5LHE7_9HYPH</name>
<keyword evidence="2" id="KW-1185">Reference proteome</keyword>
<proteinExistence type="predicted"/>
<organism evidence="1 2">
    <name type="scientific">Microvirga guangxiensis</name>
    <dbReference type="NCBI Taxonomy" id="549386"/>
    <lineage>
        <taxon>Bacteria</taxon>
        <taxon>Pseudomonadati</taxon>
        <taxon>Pseudomonadota</taxon>
        <taxon>Alphaproteobacteria</taxon>
        <taxon>Hyphomicrobiales</taxon>
        <taxon>Methylobacteriaceae</taxon>
        <taxon>Microvirga</taxon>
    </lineage>
</organism>
<evidence type="ECO:0000313" key="2">
    <source>
        <dbReference type="Proteomes" id="UP000199569"/>
    </source>
</evidence>